<reference evidence="1 2" key="1">
    <citation type="journal article" date="2010" name="Proc. Natl. Acad. Sci. U.S.A.">
        <title>Enigmatic, ultrasmall, uncultivated Archaea.</title>
        <authorList>
            <person name="Baker B.J."/>
            <person name="Comolli L.R."/>
            <person name="Dick G.J."/>
            <person name="Hauser L.J."/>
            <person name="Hyatt D."/>
            <person name="Dill B.D."/>
            <person name="Land M.L."/>
            <person name="Verberkmoes N.C."/>
            <person name="Hettich R.L."/>
            <person name="Banfield J.F."/>
        </authorList>
    </citation>
    <scope>NUCLEOTIDE SEQUENCE [LARGE SCALE GENOMIC DNA]</scope>
</reference>
<accession>D2EGN4</accession>
<dbReference type="Proteomes" id="UP000009375">
    <property type="component" value="Unassembled WGS sequence"/>
</dbReference>
<proteinExistence type="predicted"/>
<dbReference type="AlphaFoldDB" id="D2EGN4"/>
<name>D2EGN4_PARA4</name>
<evidence type="ECO:0000313" key="2">
    <source>
        <dbReference type="Proteomes" id="UP000009375"/>
    </source>
</evidence>
<evidence type="ECO:0000313" key="1">
    <source>
        <dbReference type="EMBL" id="EEZ92509.1"/>
    </source>
</evidence>
<gene>
    <name evidence="1" type="ORF">BJBARM4_0933</name>
</gene>
<dbReference type="EMBL" id="GG730076">
    <property type="protein sequence ID" value="EEZ92509.1"/>
    <property type="molecule type" value="Genomic_DNA"/>
</dbReference>
<protein>
    <submittedName>
        <fullName evidence="1">Uncharacterized protein</fullName>
    </submittedName>
</protein>
<sequence length="76" mass="8578">MAMKEGKQVKAKTGTVQVQLVADILVDYLNKWTKGVSKLVRPVYDKMNEEVTTQRKTAFESEIESIKTAIQSNFGQ</sequence>
<organism evidence="1 2">
    <name type="scientific">Candidatus Parvarchaeum acidiphilum ARMAN-4</name>
    <dbReference type="NCBI Taxonomy" id="662760"/>
    <lineage>
        <taxon>Archaea</taxon>
        <taxon>Candidatus Parvarchaeota</taxon>
        <taxon>Candidatus Parvarchaeum</taxon>
    </lineage>
</organism>